<feature type="region of interest" description="Disordered" evidence="1">
    <location>
        <begin position="11"/>
        <end position="277"/>
    </location>
</feature>
<feature type="compositionally biased region" description="Basic residues" evidence="1">
    <location>
        <begin position="177"/>
        <end position="192"/>
    </location>
</feature>
<feature type="compositionally biased region" description="Polar residues" evidence="1">
    <location>
        <begin position="101"/>
        <end position="111"/>
    </location>
</feature>
<feature type="compositionally biased region" description="Gly residues" evidence="1">
    <location>
        <begin position="222"/>
        <end position="252"/>
    </location>
</feature>
<proteinExistence type="predicted"/>
<feature type="compositionally biased region" description="Basic and acidic residues" evidence="1">
    <location>
        <begin position="65"/>
        <end position="74"/>
    </location>
</feature>
<dbReference type="AlphaFoldDB" id="A0A8X7YD49"/>
<evidence type="ECO:0000256" key="1">
    <source>
        <dbReference type="SAM" id="MobiDB-lite"/>
    </source>
</evidence>
<dbReference type="PANTHER" id="PTHR47911:SF1">
    <property type="entry name" value="OS06G0664400 PROTEIN"/>
    <property type="match status" value="1"/>
</dbReference>
<reference evidence="2" key="1">
    <citation type="journal article" date="2020" name="bioRxiv">
        <title>Hybrid origin of Populus tomentosa Carr. identified through genome sequencing and phylogenomic analysis.</title>
        <authorList>
            <person name="An X."/>
            <person name="Gao K."/>
            <person name="Chen Z."/>
            <person name="Li J."/>
            <person name="Yang X."/>
            <person name="Yang X."/>
            <person name="Zhou J."/>
            <person name="Guo T."/>
            <person name="Zhao T."/>
            <person name="Huang S."/>
            <person name="Miao D."/>
            <person name="Khan W.U."/>
            <person name="Rao P."/>
            <person name="Ye M."/>
            <person name="Lei B."/>
            <person name="Liao W."/>
            <person name="Wang J."/>
            <person name="Ji L."/>
            <person name="Li Y."/>
            <person name="Guo B."/>
            <person name="Mustafa N.S."/>
            <person name="Li S."/>
            <person name="Yun Q."/>
            <person name="Keller S.R."/>
            <person name="Mao J."/>
            <person name="Zhang R."/>
            <person name="Strauss S.H."/>
        </authorList>
    </citation>
    <scope>NUCLEOTIDE SEQUENCE</scope>
    <source>
        <strain evidence="2">GM15</strain>
        <tissue evidence="2">Leaf</tissue>
    </source>
</reference>
<accession>A0A8X7YD49</accession>
<evidence type="ECO:0000313" key="2">
    <source>
        <dbReference type="EMBL" id="KAG6746433.1"/>
    </source>
</evidence>
<feature type="compositionally biased region" description="Low complexity" evidence="1">
    <location>
        <begin position="26"/>
        <end position="39"/>
    </location>
</feature>
<dbReference type="Proteomes" id="UP000886885">
    <property type="component" value="Chromosome 15D"/>
</dbReference>
<keyword evidence="3" id="KW-1185">Reference proteome</keyword>
<comment type="caution">
    <text evidence="2">The sequence shown here is derived from an EMBL/GenBank/DDBJ whole genome shotgun (WGS) entry which is preliminary data.</text>
</comment>
<protein>
    <recommendedName>
        <fullName evidence="4">Hydroxyproline-rich glycoprotein family protein</fullName>
    </recommendedName>
</protein>
<name>A0A8X7YD49_POPTO</name>
<evidence type="ECO:0000313" key="3">
    <source>
        <dbReference type="Proteomes" id="UP000886885"/>
    </source>
</evidence>
<organism evidence="2 3">
    <name type="scientific">Populus tomentosa</name>
    <name type="common">Chinese white poplar</name>
    <dbReference type="NCBI Taxonomy" id="118781"/>
    <lineage>
        <taxon>Eukaryota</taxon>
        <taxon>Viridiplantae</taxon>
        <taxon>Streptophyta</taxon>
        <taxon>Embryophyta</taxon>
        <taxon>Tracheophyta</taxon>
        <taxon>Spermatophyta</taxon>
        <taxon>Magnoliopsida</taxon>
        <taxon>eudicotyledons</taxon>
        <taxon>Gunneridae</taxon>
        <taxon>Pentapetalae</taxon>
        <taxon>rosids</taxon>
        <taxon>fabids</taxon>
        <taxon>Malpighiales</taxon>
        <taxon>Salicaceae</taxon>
        <taxon>Saliceae</taxon>
        <taxon>Populus</taxon>
    </lineage>
</organism>
<feature type="compositionally biased region" description="Polar residues" evidence="1">
    <location>
        <begin position="15"/>
        <end position="25"/>
    </location>
</feature>
<dbReference type="OrthoDB" id="1932806at2759"/>
<dbReference type="PANTHER" id="PTHR47911">
    <property type="entry name" value="HYDROXYPROLINE-RICH GLYCOPROTEIN-LIKE"/>
    <property type="match status" value="1"/>
</dbReference>
<feature type="compositionally biased region" description="Basic and acidic residues" evidence="1">
    <location>
        <begin position="128"/>
        <end position="141"/>
    </location>
</feature>
<sequence>MRGTTIGRRIYNPCNFLTNPTSNHAPTFLSSSPFSTSSGRGRGAGNVGSPPGGQSEYGAAAPGKPDLDESKTESSESQPSGLGHGRGKPVSTGPILPAFSTFISSVKNSQPGAGRGRGTTEPGPSRPTESRPESEPPKKAEANLPPSILSGLGGAGRGKPVKQEVPGEPAKEENRHLRARSQPRSQPRTRHQKTPDGDDAVPATTKMGRQEAVKKAMELLSRGGGEGEVGGRGAGRGSFVPGRGGGRGGARGGGRDRGRGRGRGRGRRGYGDKEVEYGSGMSLEGHEEDEEKFAQSVGVETMNTLVEAFEEMSGRVLPCPLEDEYVDAFDTNCSLNVFNMVTPGIAYDVLESKSLLLNYLFISNFLLVKLLKLDIDEKPPMPLRDALEKVKPFMMAYMGIKTHEEWEEIVEETMKDAPLMKKIVDSYSGPDRVSGKKQKEELERVAKTIPASAPDSVKSFADRAVLSLQVSIYVDHVPNIMVVKPGPASALEPHKGPDGKGIGIALSNLRHGSLKLHKSEILNGNGCSVSESVVLKIKTFLKLLGRESNPGWGFDKKCIFMDKLAKEVSQHYK</sequence>
<feature type="compositionally biased region" description="Basic and acidic residues" evidence="1">
    <location>
        <begin position="208"/>
        <end position="217"/>
    </location>
</feature>
<dbReference type="EMBL" id="JAAWWB010000030">
    <property type="protein sequence ID" value="KAG6746433.1"/>
    <property type="molecule type" value="Genomic_DNA"/>
</dbReference>
<gene>
    <name evidence="2" type="ORF">POTOM_050973</name>
</gene>
<evidence type="ECO:0008006" key="4">
    <source>
        <dbReference type="Google" id="ProtNLM"/>
    </source>
</evidence>